<dbReference type="KEGG" id="apuu:APUU_51141S"/>
<keyword evidence="3" id="KW-0238">DNA-binding</keyword>
<feature type="compositionally biased region" description="Low complexity" evidence="6">
    <location>
        <begin position="598"/>
        <end position="644"/>
    </location>
</feature>
<dbReference type="EMBL" id="AP024447">
    <property type="protein sequence ID" value="BCS26430.1"/>
    <property type="molecule type" value="Genomic_DNA"/>
</dbReference>
<feature type="compositionally biased region" description="Basic and acidic residues" evidence="6">
    <location>
        <begin position="726"/>
        <end position="735"/>
    </location>
</feature>
<dbReference type="SMART" id="SM00906">
    <property type="entry name" value="Fungal_trans"/>
    <property type="match status" value="1"/>
</dbReference>
<dbReference type="OrthoDB" id="4161332at2759"/>
<feature type="compositionally biased region" description="Basic and acidic residues" evidence="6">
    <location>
        <begin position="770"/>
        <end position="783"/>
    </location>
</feature>
<keyword evidence="4" id="KW-0804">Transcription</keyword>
<proteinExistence type="predicted"/>
<dbReference type="GeneID" id="64976435"/>
<dbReference type="RefSeq" id="XP_041558624.1">
    <property type="nucleotide sequence ID" value="XM_041706216.1"/>
</dbReference>
<feature type="region of interest" description="Disordered" evidence="6">
    <location>
        <begin position="681"/>
        <end position="799"/>
    </location>
</feature>
<accession>A0A7R7XRJ7</accession>
<dbReference type="InterPro" id="IPR052761">
    <property type="entry name" value="Fungal_Detox/Toxin_TFs"/>
</dbReference>
<dbReference type="Pfam" id="PF00172">
    <property type="entry name" value="Zn_clus"/>
    <property type="match status" value="1"/>
</dbReference>
<dbReference type="Proteomes" id="UP000654913">
    <property type="component" value="Chromosome 5"/>
</dbReference>
<protein>
    <recommendedName>
        <fullName evidence="7">Zn(2)-C6 fungal-type domain-containing protein</fullName>
    </recommendedName>
</protein>
<dbReference type="InterPro" id="IPR007219">
    <property type="entry name" value="XnlR_reg_dom"/>
</dbReference>
<dbReference type="CDD" id="cd00067">
    <property type="entry name" value="GAL4"/>
    <property type="match status" value="1"/>
</dbReference>
<evidence type="ECO:0000256" key="3">
    <source>
        <dbReference type="ARBA" id="ARBA00023125"/>
    </source>
</evidence>
<reference evidence="8" key="1">
    <citation type="submission" date="2021-01" db="EMBL/GenBank/DDBJ databases">
        <authorList>
            <consortium name="Aspergillus puulaauensis MK2 genome sequencing consortium"/>
            <person name="Kazuki M."/>
            <person name="Futagami T."/>
        </authorList>
    </citation>
    <scope>NUCLEOTIDE SEQUENCE</scope>
    <source>
        <strain evidence="8">MK2</strain>
    </source>
</reference>
<dbReference type="GO" id="GO:0008270">
    <property type="term" value="F:zinc ion binding"/>
    <property type="evidence" value="ECO:0007669"/>
    <property type="project" value="InterPro"/>
</dbReference>
<dbReference type="SMART" id="SM00066">
    <property type="entry name" value="GAL4"/>
    <property type="match status" value="1"/>
</dbReference>
<keyword evidence="1" id="KW-0479">Metal-binding</keyword>
<feature type="region of interest" description="Disordered" evidence="6">
    <location>
        <begin position="598"/>
        <end position="667"/>
    </location>
</feature>
<feature type="domain" description="Zn(2)-C6 fungal-type" evidence="7">
    <location>
        <begin position="19"/>
        <end position="51"/>
    </location>
</feature>
<dbReference type="GO" id="GO:0000981">
    <property type="term" value="F:DNA-binding transcription factor activity, RNA polymerase II-specific"/>
    <property type="evidence" value="ECO:0007669"/>
    <property type="project" value="InterPro"/>
</dbReference>
<dbReference type="CDD" id="cd12148">
    <property type="entry name" value="fungal_TF_MHR"/>
    <property type="match status" value="1"/>
</dbReference>
<dbReference type="SUPFAM" id="SSF57701">
    <property type="entry name" value="Zn2/Cys6 DNA-binding domain"/>
    <property type="match status" value="1"/>
</dbReference>
<keyword evidence="2" id="KW-0805">Transcription regulation</keyword>
<dbReference type="InterPro" id="IPR001138">
    <property type="entry name" value="Zn2Cys6_DnaBD"/>
</dbReference>
<gene>
    <name evidence="8" type="ORF">APUU_51141S</name>
</gene>
<dbReference type="InterPro" id="IPR036864">
    <property type="entry name" value="Zn2-C6_fun-type_DNA-bd_sf"/>
</dbReference>
<dbReference type="PANTHER" id="PTHR47425:SF2">
    <property type="entry name" value="FARB-RELATED"/>
    <property type="match status" value="1"/>
</dbReference>
<sequence length="799" mass="89967">MSSQPQKNPNARSRRAARACTRCHSRKVRCDGSITGFPCTNCRLDGRSCTLHSGKRDKEKQMLKTIARERGLSHCPTPDTGKLHPEQRGLTFVRSQMALRVPVQEVLDVFTKHYFLYVHPCLPVVDEALFWRKYRSVDASAGKISTLLFQAMLFAASPFVPVETVKECGYDSLISARDDLYRRAKRLYETGVEKDRLVISQACLILTYYTTDAERSNNSRWLRIAIRYAKKERAHVYHHFPQTGLGPGRKKSDLKRLWWCCMIRDRIISLGMRRPIQIAPDQFDLHHLGLSFHDLEEECYHSEVYTPDIKIALCRVLASLCHLVVAVTDLIMLVYPTTQCMPFSLADRRMQLDRLEETKFALLDWELSWVANPDGKEYYIHPSLTLYTNLCAIYFQSARIALCNRICLLIGYNTYLTDETDLFRIESCRAELSTAIRSTADNVKQLLLNGVADKLPISAVAYTLLPQILLSIQTQLSTTPEDKQLHEVMLVFFTEAFRFLRSQYYMSLIFAVSWKALELCRPASPTPLPSSDLSNANSSNGRQLVLNPPFFTDLTANDLSCHPNLFQLKLTEYIRLLSYVDEFMSLRRAPGGADFIYPSPSIQSQSQLQTHSHSHQRSYSQGSSSTSASSIKQRAALTAAAATTDSPHDTSTIYSGDGEEEDSTSPRWTEDYFWVYFGEKELEGESPQTTTTTTTTTTSPTTISNNNSSSSNNSDSSGIKDSNTPGHEEGDRHGPEVTSGGGGRPPHYTSPSKYDESRTGSEPSIMAKAKGKEEKESSEDSSRADTFQNMLDCLPLLGE</sequence>
<evidence type="ECO:0000313" key="9">
    <source>
        <dbReference type="Proteomes" id="UP000654913"/>
    </source>
</evidence>
<dbReference type="GO" id="GO:0006351">
    <property type="term" value="P:DNA-templated transcription"/>
    <property type="evidence" value="ECO:0007669"/>
    <property type="project" value="InterPro"/>
</dbReference>
<dbReference type="PROSITE" id="PS50048">
    <property type="entry name" value="ZN2_CY6_FUNGAL_2"/>
    <property type="match status" value="1"/>
</dbReference>
<evidence type="ECO:0000256" key="6">
    <source>
        <dbReference type="SAM" id="MobiDB-lite"/>
    </source>
</evidence>
<feature type="compositionally biased region" description="Low complexity" evidence="6">
    <location>
        <begin position="689"/>
        <end position="717"/>
    </location>
</feature>
<evidence type="ECO:0000256" key="2">
    <source>
        <dbReference type="ARBA" id="ARBA00023015"/>
    </source>
</evidence>
<dbReference type="PANTHER" id="PTHR47425">
    <property type="entry name" value="FARB-RELATED"/>
    <property type="match status" value="1"/>
</dbReference>
<dbReference type="GO" id="GO:0003677">
    <property type="term" value="F:DNA binding"/>
    <property type="evidence" value="ECO:0007669"/>
    <property type="project" value="UniProtKB-KW"/>
</dbReference>
<dbReference type="PROSITE" id="PS00463">
    <property type="entry name" value="ZN2_CY6_FUNGAL_1"/>
    <property type="match status" value="1"/>
</dbReference>
<keyword evidence="5" id="KW-0539">Nucleus</keyword>
<evidence type="ECO:0000256" key="4">
    <source>
        <dbReference type="ARBA" id="ARBA00023163"/>
    </source>
</evidence>
<evidence type="ECO:0000259" key="7">
    <source>
        <dbReference type="PROSITE" id="PS50048"/>
    </source>
</evidence>
<keyword evidence="9" id="KW-1185">Reference proteome</keyword>
<dbReference type="Gene3D" id="4.10.240.10">
    <property type="entry name" value="Zn(2)-C6 fungal-type DNA-binding domain"/>
    <property type="match status" value="1"/>
</dbReference>
<organism evidence="8 9">
    <name type="scientific">Aspergillus puulaauensis</name>
    <dbReference type="NCBI Taxonomy" id="1220207"/>
    <lineage>
        <taxon>Eukaryota</taxon>
        <taxon>Fungi</taxon>
        <taxon>Dikarya</taxon>
        <taxon>Ascomycota</taxon>
        <taxon>Pezizomycotina</taxon>
        <taxon>Eurotiomycetes</taxon>
        <taxon>Eurotiomycetidae</taxon>
        <taxon>Eurotiales</taxon>
        <taxon>Aspergillaceae</taxon>
        <taxon>Aspergillus</taxon>
    </lineage>
</organism>
<evidence type="ECO:0000256" key="5">
    <source>
        <dbReference type="ARBA" id="ARBA00023242"/>
    </source>
</evidence>
<dbReference type="Pfam" id="PF04082">
    <property type="entry name" value="Fungal_trans"/>
    <property type="match status" value="1"/>
</dbReference>
<name>A0A7R7XRJ7_9EURO</name>
<reference evidence="8" key="2">
    <citation type="submission" date="2021-02" db="EMBL/GenBank/DDBJ databases">
        <title>Aspergillus puulaauensis MK2 genome sequence.</title>
        <authorList>
            <person name="Futagami T."/>
            <person name="Mori K."/>
            <person name="Kadooka C."/>
            <person name="Tanaka T."/>
        </authorList>
    </citation>
    <scope>NUCLEOTIDE SEQUENCE</scope>
    <source>
        <strain evidence="8">MK2</strain>
    </source>
</reference>
<evidence type="ECO:0000256" key="1">
    <source>
        <dbReference type="ARBA" id="ARBA00022723"/>
    </source>
</evidence>
<dbReference type="AlphaFoldDB" id="A0A7R7XRJ7"/>
<evidence type="ECO:0000313" key="8">
    <source>
        <dbReference type="EMBL" id="BCS26430.1"/>
    </source>
</evidence>